<feature type="domain" description="Mur ligase N-terminal catalytic" evidence="2">
    <location>
        <begin position="31"/>
        <end position="115"/>
    </location>
</feature>
<dbReference type="EMBL" id="UOFT01000016">
    <property type="protein sequence ID" value="VAW91844.1"/>
    <property type="molecule type" value="Genomic_DNA"/>
</dbReference>
<feature type="domain" description="Mur ligase central" evidence="4">
    <location>
        <begin position="127"/>
        <end position="326"/>
    </location>
</feature>
<dbReference type="InterPro" id="IPR035911">
    <property type="entry name" value="MurE/MurF_N"/>
</dbReference>
<dbReference type="GO" id="GO:0005737">
    <property type="term" value="C:cytoplasm"/>
    <property type="evidence" value="ECO:0007669"/>
    <property type="project" value="InterPro"/>
</dbReference>
<evidence type="ECO:0000259" key="3">
    <source>
        <dbReference type="Pfam" id="PF02875"/>
    </source>
</evidence>
<dbReference type="InterPro" id="IPR004101">
    <property type="entry name" value="Mur_ligase_C"/>
</dbReference>
<evidence type="ECO:0000256" key="1">
    <source>
        <dbReference type="ARBA" id="ARBA00005898"/>
    </source>
</evidence>
<dbReference type="InterPro" id="IPR005761">
    <property type="entry name" value="UDP-N-AcMur-Glu-dNH2Pim_ligase"/>
</dbReference>
<dbReference type="GO" id="GO:0005524">
    <property type="term" value="F:ATP binding"/>
    <property type="evidence" value="ECO:0007669"/>
    <property type="project" value="InterPro"/>
</dbReference>
<dbReference type="InterPro" id="IPR000713">
    <property type="entry name" value="Mur_ligase_N"/>
</dbReference>
<dbReference type="Gene3D" id="3.40.1390.10">
    <property type="entry name" value="MurE/MurF, N-terminal domain"/>
    <property type="match status" value="1"/>
</dbReference>
<dbReference type="HAMAP" id="MF_00208">
    <property type="entry name" value="MurE"/>
    <property type="match status" value="1"/>
</dbReference>
<reference evidence="5" key="1">
    <citation type="submission" date="2018-06" db="EMBL/GenBank/DDBJ databases">
        <authorList>
            <person name="Zhirakovskaya E."/>
        </authorList>
    </citation>
    <scope>NUCLEOTIDE SEQUENCE</scope>
</reference>
<dbReference type="SUPFAM" id="SSF53623">
    <property type="entry name" value="MurD-like peptide ligases, catalytic domain"/>
    <property type="match status" value="1"/>
</dbReference>
<name>A0A3B1ADD3_9ZZZZ</name>
<organism evidence="5">
    <name type="scientific">hydrothermal vent metagenome</name>
    <dbReference type="NCBI Taxonomy" id="652676"/>
    <lineage>
        <taxon>unclassified sequences</taxon>
        <taxon>metagenomes</taxon>
        <taxon>ecological metagenomes</taxon>
    </lineage>
</organism>
<dbReference type="GO" id="GO:0051301">
    <property type="term" value="P:cell division"/>
    <property type="evidence" value="ECO:0007669"/>
    <property type="project" value="InterPro"/>
</dbReference>
<dbReference type="Pfam" id="PF02875">
    <property type="entry name" value="Mur_ligase_C"/>
    <property type="match status" value="1"/>
</dbReference>
<dbReference type="InterPro" id="IPR036615">
    <property type="entry name" value="Mur_ligase_C_dom_sf"/>
</dbReference>
<dbReference type="InterPro" id="IPR036565">
    <property type="entry name" value="Mur-like_cat_sf"/>
</dbReference>
<dbReference type="PANTHER" id="PTHR23135">
    <property type="entry name" value="MUR LIGASE FAMILY MEMBER"/>
    <property type="match status" value="1"/>
</dbReference>
<gene>
    <name evidence="5" type="ORF">MNBD_GAMMA23-159</name>
</gene>
<dbReference type="GO" id="GO:0008360">
    <property type="term" value="P:regulation of cell shape"/>
    <property type="evidence" value="ECO:0007669"/>
    <property type="project" value="InterPro"/>
</dbReference>
<feature type="domain" description="Mur ligase C-terminal" evidence="3">
    <location>
        <begin position="351"/>
        <end position="477"/>
    </location>
</feature>
<evidence type="ECO:0000259" key="4">
    <source>
        <dbReference type="Pfam" id="PF08245"/>
    </source>
</evidence>
<dbReference type="SUPFAM" id="SSF63418">
    <property type="entry name" value="MurE/MurF N-terminal domain"/>
    <property type="match status" value="1"/>
</dbReference>
<sequence>MMTVKQQSFSKTLSALLTSVVSVPVEYDVDVNNLQLDSRQVKQGDVFIAIQGEVVNGMDYIDSAIKAGAVAILWEAKTNAIPFAWSKNNEQAKRIPLIAINDLKLKLGGLASLFYGNPSAMLDIVAVTGTNGKTSCVNFIAQSLGKEKKCGLIGTLGIGIYPGIVAGLYTTPDVVTMHKTLADFVDSHADYAAVEVSSHALAQGRVDEVRFDVAVFTNLTQDHLDYHGTMDDYLKEKIKLFQMPNLKTAIVNVNDRYGLDIIKSTVAKNIITYGIDAAINSPDIYATDIQCVNGYTEFVLNTKQGFVPIVSSLVGDFNISNLLAISAYLQLHGYSLDRIAENISTIESVAGRMQKINVTGFPLVIIDYAHTPDALKQVLDTLSKQFKDNLTCVFGCGGERDKDKRSKMGEVASTYADTIVLTNDNPRGESAEDIIKHINQGIGDKAKVIIELDRKKALELAIKATSPHGCVLVAGKGHEDYQIIGNTRFEFNDVKVVEEILSEKQ</sequence>
<accession>A0A3B1ADD3</accession>
<dbReference type="PANTHER" id="PTHR23135:SF4">
    <property type="entry name" value="UDP-N-ACETYLMURAMOYL-L-ALANYL-D-GLUTAMATE--2,6-DIAMINOPIMELATE LIGASE MURE HOMOLOG, CHLOROPLASTIC"/>
    <property type="match status" value="1"/>
</dbReference>
<dbReference type="NCBIfam" id="NF001126">
    <property type="entry name" value="PRK00139.1-4"/>
    <property type="match status" value="1"/>
</dbReference>
<dbReference type="GO" id="GO:0008765">
    <property type="term" value="F:UDP-N-acetylmuramoylalanyl-D-glutamate-2,6-diaminopimelate ligase activity"/>
    <property type="evidence" value="ECO:0007669"/>
    <property type="project" value="UniProtKB-EC"/>
</dbReference>
<dbReference type="Pfam" id="PF01225">
    <property type="entry name" value="Mur_ligase"/>
    <property type="match status" value="1"/>
</dbReference>
<dbReference type="NCBIfam" id="TIGR01085">
    <property type="entry name" value="murE"/>
    <property type="match status" value="1"/>
</dbReference>
<evidence type="ECO:0000313" key="5">
    <source>
        <dbReference type="EMBL" id="VAW91844.1"/>
    </source>
</evidence>
<dbReference type="InterPro" id="IPR013221">
    <property type="entry name" value="Mur_ligase_cen"/>
</dbReference>
<dbReference type="Gene3D" id="3.40.1190.10">
    <property type="entry name" value="Mur-like, catalytic domain"/>
    <property type="match status" value="1"/>
</dbReference>
<dbReference type="AlphaFoldDB" id="A0A3B1ADD3"/>
<dbReference type="SUPFAM" id="SSF53244">
    <property type="entry name" value="MurD-like peptide ligases, peptide-binding domain"/>
    <property type="match status" value="1"/>
</dbReference>
<keyword evidence="5" id="KW-0436">Ligase</keyword>
<dbReference type="EC" id="6.3.2.13" evidence="5"/>
<comment type="similarity">
    <text evidence="1">Belongs to the MurCDEF family. MurE subfamily.</text>
</comment>
<dbReference type="Pfam" id="PF08245">
    <property type="entry name" value="Mur_ligase_M"/>
    <property type="match status" value="1"/>
</dbReference>
<protein>
    <submittedName>
        <fullName evidence="5">UDP-N-acetylmuramoylalanyl-D-glutamate--2,6-diaminopimelate ligase</fullName>
        <ecNumber evidence="5">6.3.2.13</ecNumber>
    </submittedName>
</protein>
<evidence type="ECO:0000259" key="2">
    <source>
        <dbReference type="Pfam" id="PF01225"/>
    </source>
</evidence>
<proteinExistence type="inferred from homology"/>
<dbReference type="Gene3D" id="3.90.190.20">
    <property type="entry name" value="Mur ligase, C-terminal domain"/>
    <property type="match status" value="1"/>
</dbReference>